<feature type="compositionally biased region" description="Basic and acidic residues" evidence="1">
    <location>
        <begin position="1"/>
        <end position="27"/>
    </location>
</feature>
<sequence>MGDHSVDKKLHSPSQADERLKTNETVRPHTPIKSSVAEKLQSSVSGLVTFAVVEASSDPESCTSVKSHEKKTEILAEHLINLEPYSKCAFDTKGESEGN</sequence>
<evidence type="ECO:0000256" key="1">
    <source>
        <dbReference type="SAM" id="MobiDB-lite"/>
    </source>
</evidence>
<protein>
    <submittedName>
        <fullName evidence="2">Uncharacterized protein</fullName>
    </submittedName>
</protein>
<evidence type="ECO:0000313" key="3">
    <source>
        <dbReference type="Proteomes" id="UP000828390"/>
    </source>
</evidence>
<dbReference type="EMBL" id="JAIWYP010000011">
    <property type="protein sequence ID" value="KAH3739486.1"/>
    <property type="molecule type" value="Genomic_DNA"/>
</dbReference>
<feature type="region of interest" description="Disordered" evidence="1">
    <location>
        <begin position="1"/>
        <end position="38"/>
    </location>
</feature>
<gene>
    <name evidence="2" type="ORF">DPMN_046138</name>
</gene>
<accession>A0A9D4D5E5</accession>
<name>A0A9D4D5E5_DREPO</name>
<reference evidence="2" key="2">
    <citation type="submission" date="2020-11" db="EMBL/GenBank/DDBJ databases">
        <authorList>
            <person name="McCartney M.A."/>
            <person name="Auch B."/>
            <person name="Kono T."/>
            <person name="Mallez S."/>
            <person name="Becker A."/>
            <person name="Gohl D.M."/>
            <person name="Silverstein K.A.T."/>
            <person name="Koren S."/>
            <person name="Bechman K.B."/>
            <person name="Herman A."/>
            <person name="Abrahante J.E."/>
            <person name="Garbe J."/>
        </authorList>
    </citation>
    <scope>NUCLEOTIDE SEQUENCE</scope>
    <source>
        <strain evidence="2">Duluth1</strain>
        <tissue evidence="2">Whole animal</tissue>
    </source>
</reference>
<dbReference type="Proteomes" id="UP000828390">
    <property type="component" value="Unassembled WGS sequence"/>
</dbReference>
<evidence type="ECO:0000313" key="2">
    <source>
        <dbReference type="EMBL" id="KAH3739486.1"/>
    </source>
</evidence>
<proteinExistence type="predicted"/>
<comment type="caution">
    <text evidence="2">The sequence shown here is derived from an EMBL/GenBank/DDBJ whole genome shotgun (WGS) entry which is preliminary data.</text>
</comment>
<dbReference type="AlphaFoldDB" id="A0A9D4D5E5"/>
<organism evidence="2 3">
    <name type="scientific">Dreissena polymorpha</name>
    <name type="common">Zebra mussel</name>
    <name type="synonym">Mytilus polymorpha</name>
    <dbReference type="NCBI Taxonomy" id="45954"/>
    <lineage>
        <taxon>Eukaryota</taxon>
        <taxon>Metazoa</taxon>
        <taxon>Spiralia</taxon>
        <taxon>Lophotrochozoa</taxon>
        <taxon>Mollusca</taxon>
        <taxon>Bivalvia</taxon>
        <taxon>Autobranchia</taxon>
        <taxon>Heteroconchia</taxon>
        <taxon>Euheterodonta</taxon>
        <taxon>Imparidentia</taxon>
        <taxon>Neoheterodontei</taxon>
        <taxon>Myida</taxon>
        <taxon>Dreissenoidea</taxon>
        <taxon>Dreissenidae</taxon>
        <taxon>Dreissena</taxon>
    </lineage>
</organism>
<reference evidence="2" key="1">
    <citation type="journal article" date="2019" name="bioRxiv">
        <title>The Genome of the Zebra Mussel, Dreissena polymorpha: A Resource for Invasive Species Research.</title>
        <authorList>
            <person name="McCartney M.A."/>
            <person name="Auch B."/>
            <person name="Kono T."/>
            <person name="Mallez S."/>
            <person name="Zhang Y."/>
            <person name="Obille A."/>
            <person name="Becker A."/>
            <person name="Abrahante J.E."/>
            <person name="Garbe J."/>
            <person name="Badalamenti J.P."/>
            <person name="Herman A."/>
            <person name="Mangelson H."/>
            <person name="Liachko I."/>
            <person name="Sullivan S."/>
            <person name="Sone E.D."/>
            <person name="Koren S."/>
            <person name="Silverstein K.A.T."/>
            <person name="Beckman K.B."/>
            <person name="Gohl D.M."/>
        </authorList>
    </citation>
    <scope>NUCLEOTIDE SEQUENCE</scope>
    <source>
        <strain evidence="2">Duluth1</strain>
        <tissue evidence="2">Whole animal</tissue>
    </source>
</reference>
<keyword evidence="3" id="KW-1185">Reference proteome</keyword>